<feature type="DNA-binding region" description="Homeobox" evidence="5">
    <location>
        <begin position="304"/>
        <end position="363"/>
    </location>
</feature>
<organism evidence="10 11">
    <name type="scientific">Elysia marginata</name>
    <dbReference type="NCBI Taxonomy" id="1093978"/>
    <lineage>
        <taxon>Eukaryota</taxon>
        <taxon>Metazoa</taxon>
        <taxon>Spiralia</taxon>
        <taxon>Lophotrochozoa</taxon>
        <taxon>Mollusca</taxon>
        <taxon>Gastropoda</taxon>
        <taxon>Heterobranchia</taxon>
        <taxon>Euthyneura</taxon>
        <taxon>Panpulmonata</taxon>
        <taxon>Sacoglossa</taxon>
        <taxon>Placobranchoidea</taxon>
        <taxon>Plakobranchidae</taxon>
        <taxon>Elysia</taxon>
    </lineage>
</organism>
<gene>
    <name evidence="10" type="ORF">ElyMa_005872900</name>
</gene>
<evidence type="ECO:0000256" key="7">
    <source>
        <dbReference type="SAM" id="MobiDB-lite"/>
    </source>
</evidence>
<dbReference type="InterPro" id="IPR017970">
    <property type="entry name" value="Homeobox_CS"/>
</dbReference>
<evidence type="ECO:0000256" key="1">
    <source>
        <dbReference type="ARBA" id="ARBA00004123"/>
    </source>
</evidence>
<sequence length="556" mass="61637">MENQFSALLSSTDIGFFDGSDVNSDLYFAPTTTHMHDLSAQRSRFESQNTGFFTPRFKVENRSSYLINGLVSSQPMSPSTHPAHLSSSLRCHESPDLSGQLSTHRSQSHQHSMHDHHQALVENYTSYPSTSSGYQSSHRVGAIGSNSNGTVECFEDEHARVAESGKGGDDSCGDDGEGSARESSFGNTEKHGKAFPRGDRLDVVSRSDGKEHGILLREDGYSGHLFMDYYYQKQEHLRRQRSPQQVTNMSTSTSSLSPPPSSLNYAASRAGETTDNLRDREGLGCQDKIDADVKFNETSPRRKQRRYRTTFNSSQLDELERAFQRTHYPDVFFREELALKIGLTEARVQVWFQNRRAKWRKQQREDHKAVPAHDTPYHVLPASQGKMSSQLPSSVSQSSSKIPAFTSMGVPGFYFHGNLNMDWPPSLNKAMGQASLASLFPNKGDNRFHDDISSSDITMSRDPGNMRNAELQDLNLPGLQHGCHGNLPPVPASVGDINNANCSNNMDSNHHIIPQQVPSCPAAAAAPETMCLSDPRASSIVALRLKAQEHHQAIKT</sequence>
<evidence type="ECO:0000256" key="5">
    <source>
        <dbReference type="PROSITE-ProRule" id="PRU00108"/>
    </source>
</evidence>
<dbReference type="PRINTS" id="PR00031">
    <property type="entry name" value="HTHREPRESSR"/>
</dbReference>
<proteinExistence type="predicted"/>
<dbReference type="AlphaFoldDB" id="A0AAV4G0X0"/>
<dbReference type="PROSITE" id="PS50803">
    <property type="entry name" value="OAR"/>
    <property type="match status" value="1"/>
</dbReference>
<dbReference type="FunFam" id="1.10.10.60:FF:000291">
    <property type="entry name" value="ALX homeobox protein 1"/>
    <property type="match status" value="1"/>
</dbReference>
<feature type="domain" description="Homeobox" evidence="8">
    <location>
        <begin position="302"/>
        <end position="362"/>
    </location>
</feature>
<evidence type="ECO:0000256" key="4">
    <source>
        <dbReference type="ARBA" id="ARBA00023242"/>
    </source>
</evidence>
<feature type="region of interest" description="Disordered" evidence="7">
    <location>
        <begin position="236"/>
        <end position="280"/>
    </location>
</feature>
<keyword evidence="11" id="KW-1185">Reference proteome</keyword>
<dbReference type="EMBL" id="BMAT01011802">
    <property type="protein sequence ID" value="GFR79373.1"/>
    <property type="molecule type" value="Genomic_DNA"/>
</dbReference>
<keyword evidence="3 5" id="KW-0371">Homeobox</keyword>
<feature type="region of interest" description="Disordered" evidence="7">
    <location>
        <begin position="161"/>
        <end position="204"/>
    </location>
</feature>
<evidence type="ECO:0000313" key="10">
    <source>
        <dbReference type="EMBL" id="GFR79373.1"/>
    </source>
</evidence>
<evidence type="ECO:0000259" key="9">
    <source>
        <dbReference type="PROSITE" id="PS50803"/>
    </source>
</evidence>
<keyword evidence="2 5" id="KW-0238">DNA-binding</keyword>
<dbReference type="GO" id="GO:0000977">
    <property type="term" value="F:RNA polymerase II transcription regulatory region sequence-specific DNA binding"/>
    <property type="evidence" value="ECO:0007669"/>
    <property type="project" value="TreeGrafter"/>
</dbReference>
<dbReference type="InterPro" id="IPR009057">
    <property type="entry name" value="Homeodomain-like_sf"/>
</dbReference>
<feature type="compositionally biased region" description="Polar residues" evidence="7">
    <location>
        <begin position="75"/>
        <end position="89"/>
    </location>
</feature>
<dbReference type="PROSITE" id="PS00027">
    <property type="entry name" value="HOMEOBOX_1"/>
    <property type="match status" value="1"/>
</dbReference>
<feature type="compositionally biased region" description="Basic and acidic residues" evidence="7">
    <location>
        <begin position="188"/>
        <end position="204"/>
    </location>
</feature>
<feature type="domain" description="OAR" evidence="9">
    <location>
        <begin position="538"/>
        <end position="551"/>
    </location>
</feature>
<dbReference type="Gene3D" id="1.10.10.60">
    <property type="entry name" value="Homeodomain-like"/>
    <property type="match status" value="1"/>
</dbReference>
<dbReference type="Proteomes" id="UP000762676">
    <property type="component" value="Unassembled WGS sequence"/>
</dbReference>
<dbReference type="PANTHER" id="PTHR24329">
    <property type="entry name" value="HOMEOBOX PROTEIN ARISTALESS"/>
    <property type="match status" value="1"/>
</dbReference>
<comment type="caution">
    <text evidence="10">The sequence shown here is derived from an EMBL/GenBank/DDBJ whole genome shotgun (WGS) entry which is preliminary data.</text>
</comment>
<dbReference type="SMART" id="SM00389">
    <property type="entry name" value="HOX"/>
    <property type="match status" value="1"/>
</dbReference>
<reference evidence="10 11" key="1">
    <citation type="journal article" date="2021" name="Elife">
        <title>Chloroplast acquisition without the gene transfer in kleptoplastic sea slugs, Plakobranchus ocellatus.</title>
        <authorList>
            <person name="Maeda T."/>
            <person name="Takahashi S."/>
            <person name="Yoshida T."/>
            <person name="Shimamura S."/>
            <person name="Takaki Y."/>
            <person name="Nagai Y."/>
            <person name="Toyoda A."/>
            <person name="Suzuki Y."/>
            <person name="Arimoto A."/>
            <person name="Ishii H."/>
            <person name="Satoh N."/>
            <person name="Nishiyama T."/>
            <person name="Hasebe M."/>
            <person name="Maruyama T."/>
            <person name="Minagawa J."/>
            <person name="Obokata J."/>
            <person name="Shigenobu S."/>
        </authorList>
    </citation>
    <scope>NUCLEOTIDE SEQUENCE [LARGE SCALE GENOMIC DNA]</scope>
</reference>
<dbReference type="GO" id="GO:0005634">
    <property type="term" value="C:nucleus"/>
    <property type="evidence" value="ECO:0007669"/>
    <property type="project" value="UniProtKB-SubCell"/>
</dbReference>
<dbReference type="InterPro" id="IPR000047">
    <property type="entry name" value="HTH_motif"/>
</dbReference>
<evidence type="ECO:0000313" key="11">
    <source>
        <dbReference type="Proteomes" id="UP000762676"/>
    </source>
</evidence>
<evidence type="ECO:0000259" key="8">
    <source>
        <dbReference type="PROSITE" id="PS50071"/>
    </source>
</evidence>
<name>A0AAV4G0X0_9GAST</name>
<dbReference type="SUPFAM" id="SSF46689">
    <property type="entry name" value="Homeodomain-like"/>
    <property type="match status" value="1"/>
</dbReference>
<dbReference type="PROSITE" id="PS50071">
    <property type="entry name" value="HOMEOBOX_2"/>
    <property type="match status" value="1"/>
</dbReference>
<dbReference type="InterPro" id="IPR001356">
    <property type="entry name" value="HD"/>
</dbReference>
<dbReference type="GO" id="GO:0000981">
    <property type="term" value="F:DNA-binding transcription factor activity, RNA polymerase II-specific"/>
    <property type="evidence" value="ECO:0007669"/>
    <property type="project" value="InterPro"/>
</dbReference>
<dbReference type="CDD" id="cd00086">
    <property type="entry name" value="homeodomain"/>
    <property type="match status" value="1"/>
</dbReference>
<dbReference type="InterPro" id="IPR050649">
    <property type="entry name" value="Paired_Homeobox_TFs"/>
</dbReference>
<evidence type="ECO:0000256" key="6">
    <source>
        <dbReference type="RuleBase" id="RU000682"/>
    </source>
</evidence>
<keyword evidence="4 5" id="KW-0539">Nucleus</keyword>
<feature type="region of interest" description="Disordered" evidence="7">
    <location>
        <begin position="75"/>
        <end position="115"/>
    </location>
</feature>
<protein>
    <submittedName>
        <fullName evidence="10">Homeobox protein aristaless</fullName>
    </submittedName>
</protein>
<accession>A0AAV4G0X0</accession>
<dbReference type="Pfam" id="PF00046">
    <property type="entry name" value="Homeodomain"/>
    <property type="match status" value="1"/>
</dbReference>
<comment type="subcellular location">
    <subcellularLocation>
        <location evidence="1 5 6">Nucleus</location>
    </subcellularLocation>
</comment>
<dbReference type="PANTHER" id="PTHR24329:SF543">
    <property type="entry name" value="FI01017P-RELATED"/>
    <property type="match status" value="1"/>
</dbReference>
<evidence type="ECO:0000256" key="2">
    <source>
        <dbReference type="ARBA" id="ARBA00023125"/>
    </source>
</evidence>
<evidence type="ECO:0000256" key="3">
    <source>
        <dbReference type="ARBA" id="ARBA00023155"/>
    </source>
</evidence>
<dbReference type="InterPro" id="IPR003654">
    <property type="entry name" value="OAR_dom"/>
</dbReference>
<dbReference type="Pfam" id="PF03826">
    <property type="entry name" value="OAR"/>
    <property type="match status" value="1"/>
</dbReference>